<organism evidence="7 8">
    <name type="scientific">Mucor saturninus</name>
    <dbReference type="NCBI Taxonomy" id="64648"/>
    <lineage>
        <taxon>Eukaryota</taxon>
        <taxon>Fungi</taxon>
        <taxon>Fungi incertae sedis</taxon>
        <taxon>Mucoromycota</taxon>
        <taxon>Mucoromycotina</taxon>
        <taxon>Mucoromycetes</taxon>
        <taxon>Mucorales</taxon>
        <taxon>Mucorineae</taxon>
        <taxon>Mucoraceae</taxon>
        <taxon>Mucor</taxon>
    </lineage>
</organism>
<feature type="domain" description="Zn(2)-C6 fungal-type" evidence="6">
    <location>
        <begin position="8"/>
        <end position="37"/>
    </location>
</feature>
<dbReference type="PANTHER" id="PTHR46910:SF3">
    <property type="entry name" value="HALOTOLERANCE PROTEIN 9-RELATED"/>
    <property type="match status" value="1"/>
</dbReference>
<evidence type="ECO:0000256" key="2">
    <source>
        <dbReference type="ARBA" id="ARBA00022723"/>
    </source>
</evidence>
<keyword evidence="8" id="KW-1185">Reference proteome</keyword>
<protein>
    <recommendedName>
        <fullName evidence="6">Zn(2)-C6 fungal-type domain-containing protein</fullName>
    </recommendedName>
</protein>
<dbReference type="InterPro" id="IPR036864">
    <property type="entry name" value="Zn2-C6_fun-type_DNA-bd_sf"/>
</dbReference>
<dbReference type="Proteomes" id="UP000603453">
    <property type="component" value="Unassembled WGS sequence"/>
</dbReference>
<evidence type="ECO:0000256" key="4">
    <source>
        <dbReference type="ARBA" id="ARBA00023242"/>
    </source>
</evidence>
<comment type="subcellular location">
    <subcellularLocation>
        <location evidence="1">Nucleus</location>
    </subcellularLocation>
</comment>
<evidence type="ECO:0000313" key="8">
    <source>
        <dbReference type="Proteomes" id="UP000603453"/>
    </source>
</evidence>
<evidence type="ECO:0000259" key="6">
    <source>
        <dbReference type="PROSITE" id="PS50048"/>
    </source>
</evidence>
<dbReference type="OrthoDB" id="2290221at2759"/>
<name>A0A8H7VA26_9FUNG</name>
<dbReference type="PROSITE" id="PS50048">
    <property type="entry name" value="ZN2_CY6_FUNGAL_2"/>
    <property type="match status" value="1"/>
</dbReference>
<dbReference type="AlphaFoldDB" id="A0A8H7VA26"/>
<dbReference type="GO" id="GO:0005634">
    <property type="term" value="C:nucleus"/>
    <property type="evidence" value="ECO:0007669"/>
    <property type="project" value="UniProtKB-SubCell"/>
</dbReference>
<dbReference type="Gene3D" id="4.10.240.10">
    <property type="entry name" value="Zn(2)-C6 fungal-type DNA-binding domain"/>
    <property type="match status" value="1"/>
</dbReference>
<dbReference type="InterPro" id="IPR001138">
    <property type="entry name" value="Zn2Cys6_DnaBD"/>
</dbReference>
<dbReference type="SUPFAM" id="SSF57701">
    <property type="entry name" value="Zn2/Cys6 DNA-binding domain"/>
    <property type="match status" value="1"/>
</dbReference>
<dbReference type="InterPro" id="IPR050987">
    <property type="entry name" value="AtrR-like"/>
</dbReference>
<accession>A0A8H7VA26</accession>
<comment type="caution">
    <text evidence="7">The sequence shown here is derived from an EMBL/GenBank/DDBJ whole genome shotgun (WGS) entry which is preliminary data.</text>
</comment>
<keyword evidence="3" id="KW-0238">DNA-binding</keyword>
<gene>
    <name evidence="7" type="ORF">INT47_003711</name>
</gene>
<dbReference type="CDD" id="cd12148">
    <property type="entry name" value="fungal_TF_MHR"/>
    <property type="match status" value="1"/>
</dbReference>
<dbReference type="SMART" id="SM00066">
    <property type="entry name" value="GAL4"/>
    <property type="match status" value="1"/>
</dbReference>
<dbReference type="EMBL" id="JAEPRD010000029">
    <property type="protein sequence ID" value="KAG2206769.1"/>
    <property type="molecule type" value="Genomic_DNA"/>
</dbReference>
<sequence length="651" mass="75629">MSRLRNTPCTECRKHRRKCIQTSSPKCSRCERLGKVCLQPTKEIALYAEGNDMFDDLQIEAAQLEWAIKQMEIQMESLSCRSNSSVSVCQNTDDIQAQTYEWKVKLKNGSFQIETGIKSINDLLKFQTNDLLYLSPFSSGLSSFGDSSIYSGADSIYSDEIYRGNESGMLLRFGSKDAIPFTIKMLVQSAKKENLRPATILLPRILRFNSTAVMDQLITVFFSCHNTYKAALHESSFMKNYKQLNNPMTDLLSISLCSYVCSSPCDHLYYTPSERRQLADYFFEQARSIILDQFDLPEKRLENIIGINLITKYMHMTLRYNQCQKLNSLAYQLCIDVRDQPPELTEHLFEDELYRMLYTRHLTLTARTRRLLDTISGNIVDTEFLLLPKWIIIGDEPEETKRYVRMQNRLLDLYNHPFIDNFSRQVEKVFLGHAFTLSFESIVRLDDVIEEWIGTIPEELRLCISEKDMDLCKDILDKTVDTVVLISFIHFQSFVINIYSCLLHPIALGNDTDQLFSFVHQRSLERSLNGCRLVVYAVLRLSDTEDATTCYYTLAACDYLFNAIDILLILCLSSNPFVAKESRVILRYCVEELDRIKFMGDHRAPSETSPLFSGIMNFRDETTFKFDYYDKFPQPWFAMMYDVTRYILFSE</sequence>
<proteinExistence type="predicted"/>
<keyword evidence="4" id="KW-0539">Nucleus</keyword>
<dbReference type="PROSITE" id="PS00463">
    <property type="entry name" value="ZN2_CY6_FUNGAL_1"/>
    <property type="match status" value="1"/>
</dbReference>
<feature type="coiled-coil region" evidence="5">
    <location>
        <begin position="54"/>
        <end position="81"/>
    </location>
</feature>
<keyword evidence="2" id="KW-0479">Metal-binding</keyword>
<dbReference type="GO" id="GO:0008270">
    <property type="term" value="F:zinc ion binding"/>
    <property type="evidence" value="ECO:0007669"/>
    <property type="project" value="InterPro"/>
</dbReference>
<dbReference type="GO" id="GO:0000981">
    <property type="term" value="F:DNA-binding transcription factor activity, RNA polymerase II-specific"/>
    <property type="evidence" value="ECO:0007669"/>
    <property type="project" value="InterPro"/>
</dbReference>
<evidence type="ECO:0000256" key="1">
    <source>
        <dbReference type="ARBA" id="ARBA00004123"/>
    </source>
</evidence>
<dbReference type="CDD" id="cd00067">
    <property type="entry name" value="GAL4"/>
    <property type="match status" value="1"/>
</dbReference>
<evidence type="ECO:0000313" key="7">
    <source>
        <dbReference type="EMBL" id="KAG2206769.1"/>
    </source>
</evidence>
<evidence type="ECO:0000256" key="5">
    <source>
        <dbReference type="SAM" id="Coils"/>
    </source>
</evidence>
<evidence type="ECO:0000256" key="3">
    <source>
        <dbReference type="ARBA" id="ARBA00023125"/>
    </source>
</evidence>
<dbReference type="GO" id="GO:0003677">
    <property type="term" value="F:DNA binding"/>
    <property type="evidence" value="ECO:0007669"/>
    <property type="project" value="UniProtKB-KW"/>
</dbReference>
<dbReference type="PANTHER" id="PTHR46910">
    <property type="entry name" value="TRANSCRIPTION FACTOR PDR1"/>
    <property type="match status" value="1"/>
</dbReference>
<keyword evidence="5" id="KW-0175">Coiled coil</keyword>
<reference evidence="7" key="1">
    <citation type="submission" date="2020-12" db="EMBL/GenBank/DDBJ databases">
        <title>Metabolic potential, ecology and presence of endohyphal bacteria is reflected in genomic diversity of Mucoromycotina.</title>
        <authorList>
            <person name="Muszewska A."/>
            <person name="Okrasinska A."/>
            <person name="Steczkiewicz K."/>
            <person name="Drgas O."/>
            <person name="Orlowska M."/>
            <person name="Perlinska-Lenart U."/>
            <person name="Aleksandrzak-Piekarczyk T."/>
            <person name="Szatraj K."/>
            <person name="Zielenkiewicz U."/>
            <person name="Pilsyk S."/>
            <person name="Malc E."/>
            <person name="Mieczkowski P."/>
            <person name="Kruszewska J.S."/>
            <person name="Biernat P."/>
            <person name="Pawlowska J."/>
        </authorList>
    </citation>
    <scope>NUCLEOTIDE SEQUENCE</scope>
    <source>
        <strain evidence="7">WA0000017839</strain>
    </source>
</reference>